<dbReference type="InterPro" id="IPR047930">
    <property type="entry name" value="Transpos_IS6"/>
</dbReference>
<dbReference type="EMBL" id="NUWJ01000141">
    <property type="protein sequence ID" value="PFK16532.1"/>
    <property type="molecule type" value="Genomic_DNA"/>
</dbReference>
<feature type="domain" description="DDE" evidence="5">
    <location>
        <begin position="16"/>
        <end position="149"/>
    </location>
</feature>
<name>A0A9X6X002_BACCE</name>
<accession>A0A9X6X002</accession>
<evidence type="ECO:0000259" key="5">
    <source>
        <dbReference type="Pfam" id="PF13610"/>
    </source>
</evidence>
<dbReference type="InterPro" id="IPR052183">
    <property type="entry name" value="IS_Transposase"/>
</dbReference>
<dbReference type="InterPro" id="IPR036397">
    <property type="entry name" value="RNaseH_sf"/>
</dbReference>
<reference evidence="6 7" key="1">
    <citation type="submission" date="2017-09" db="EMBL/GenBank/DDBJ databases">
        <title>Large-scale bioinformatics analysis of Bacillus genomes uncovers conserved roles of natural products in bacterial physiology.</title>
        <authorList>
            <consortium name="Agbiome Team Llc"/>
            <person name="Bleich R.M."/>
            <person name="Grubbs K.J."/>
            <person name="Santa Maria K.C."/>
            <person name="Allen S.E."/>
            <person name="Farag S."/>
            <person name="Shank E.A."/>
            <person name="Bowers A."/>
        </authorList>
    </citation>
    <scope>NUCLEOTIDE SEQUENCE [LARGE SCALE GENOMIC DNA]</scope>
    <source>
        <strain evidence="6 7">AFS083741</strain>
    </source>
</reference>
<dbReference type="InterPro" id="IPR012337">
    <property type="entry name" value="RNaseH-like_sf"/>
</dbReference>
<organism evidence="6 7">
    <name type="scientific">Bacillus cereus</name>
    <dbReference type="NCBI Taxonomy" id="1396"/>
    <lineage>
        <taxon>Bacteria</taxon>
        <taxon>Bacillati</taxon>
        <taxon>Bacillota</taxon>
        <taxon>Bacilli</taxon>
        <taxon>Bacillales</taxon>
        <taxon>Bacillaceae</taxon>
        <taxon>Bacillus</taxon>
        <taxon>Bacillus cereus group</taxon>
    </lineage>
</organism>
<dbReference type="Pfam" id="PF13610">
    <property type="entry name" value="DDE_Tnp_IS240"/>
    <property type="match status" value="1"/>
</dbReference>
<dbReference type="GO" id="GO:0006310">
    <property type="term" value="P:DNA recombination"/>
    <property type="evidence" value="ECO:0007669"/>
    <property type="project" value="UniProtKB-KW"/>
</dbReference>
<comment type="function">
    <text evidence="1">Involved in the transposition of the insertion sequence.</text>
</comment>
<protein>
    <submittedName>
        <fullName evidence="6">IS6 family transposase</fullName>
    </submittedName>
</protein>
<evidence type="ECO:0000256" key="1">
    <source>
        <dbReference type="ARBA" id="ARBA00002286"/>
    </source>
</evidence>
<keyword evidence="3" id="KW-0238">DNA-binding</keyword>
<dbReference type="Gene3D" id="3.30.420.10">
    <property type="entry name" value="Ribonuclease H-like superfamily/Ribonuclease H"/>
    <property type="match status" value="1"/>
</dbReference>
<keyword evidence="4" id="KW-0233">DNA recombination</keyword>
<dbReference type="GO" id="GO:0032196">
    <property type="term" value="P:transposition"/>
    <property type="evidence" value="ECO:0007669"/>
    <property type="project" value="UniProtKB-KW"/>
</dbReference>
<evidence type="ECO:0000256" key="3">
    <source>
        <dbReference type="ARBA" id="ARBA00023125"/>
    </source>
</evidence>
<gene>
    <name evidence="6" type="ORF">COI98_16275</name>
</gene>
<dbReference type="PANTHER" id="PTHR35528">
    <property type="entry name" value="BLL1675 PROTEIN"/>
    <property type="match status" value="1"/>
</dbReference>
<feature type="non-terminal residue" evidence="6">
    <location>
        <position position="1"/>
    </location>
</feature>
<dbReference type="Proteomes" id="UP000224413">
    <property type="component" value="Unassembled WGS sequence"/>
</dbReference>
<dbReference type="RefSeq" id="WP_098583645.1">
    <property type="nucleotide sequence ID" value="NZ_NUWJ01000141.1"/>
</dbReference>
<dbReference type="AlphaFoldDB" id="A0A9X6X002"/>
<evidence type="ECO:0000256" key="2">
    <source>
        <dbReference type="ARBA" id="ARBA00022578"/>
    </source>
</evidence>
<dbReference type="GO" id="GO:0003677">
    <property type="term" value="F:DNA binding"/>
    <property type="evidence" value="ECO:0007669"/>
    <property type="project" value="UniProtKB-KW"/>
</dbReference>
<comment type="caution">
    <text evidence="6">The sequence shown here is derived from an EMBL/GenBank/DDBJ whole genome shotgun (WGS) entry which is preliminary data.</text>
</comment>
<dbReference type="SUPFAM" id="SSF53098">
    <property type="entry name" value="Ribonuclease H-like"/>
    <property type="match status" value="1"/>
</dbReference>
<dbReference type="PANTHER" id="PTHR35528:SF3">
    <property type="entry name" value="BLL1675 PROTEIN"/>
    <property type="match status" value="1"/>
</dbReference>
<proteinExistence type="predicted"/>
<evidence type="ECO:0000313" key="7">
    <source>
        <dbReference type="Proteomes" id="UP000224413"/>
    </source>
</evidence>
<evidence type="ECO:0000256" key="4">
    <source>
        <dbReference type="ARBA" id="ARBA00023172"/>
    </source>
</evidence>
<keyword evidence="2" id="KW-0815">Transposition</keyword>
<dbReference type="NCBIfam" id="NF033587">
    <property type="entry name" value="transpos_IS6"/>
    <property type="match status" value="1"/>
</dbReference>
<sequence length="172" mass="20406">LIYQIWKKKSKTAHHVWHLYETYIKVKGEWCYLYRAIDREGYTLDIQLRKTRDHQAAYMFMKRLVKAFGEPTVLTTDKAPALLCAFKKLQKNGLYTYTKHCTLKHLNNLIEQDHRHVKRRFAKSSGFQSIRHASRTIKGIETIQAIYKQRRSLASDSVFSAYKELQRLIEVV</sequence>
<dbReference type="InterPro" id="IPR032874">
    <property type="entry name" value="DDE_dom"/>
</dbReference>
<evidence type="ECO:0000313" key="6">
    <source>
        <dbReference type="EMBL" id="PFK16532.1"/>
    </source>
</evidence>